<dbReference type="InParanoid" id="B0WC94"/>
<evidence type="ECO:0000313" key="9">
    <source>
        <dbReference type="EnsemblMetazoa" id="CPIJ004564-PA"/>
    </source>
</evidence>
<dbReference type="PROSITE" id="PS51910">
    <property type="entry name" value="GH18_2"/>
    <property type="match status" value="1"/>
</dbReference>
<feature type="domain" description="GH18" evidence="7">
    <location>
        <begin position="39"/>
        <end position="430"/>
    </location>
</feature>
<evidence type="ECO:0000259" key="7">
    <source>
        <dbReference type="PROSITE" id="PS51910"/>
    </source>
</evidence>
<dbReference type="VEuPathDB" id="VectorBase:CPIJ004564"/>
<dbReference type="EnsemblMetazoa" id="CPIJ004564-RA">
    <property type="protein sequence ID" value="CPIJ004564-PA"/>
    <property type="gene ID" value="CPIJ004564"/>
</dbReference>
<dbReference type="SUPFAM" id="SSF51445">
    <property type="entry name" value="(Trans)glycosidases"/>
    <property type="match status" value="1"/>
</dbReference>
<dbReference type="InterPro" id="IPR011583">
    <property type="entry name" value="Chitinase_II/V-like_cat"/>
</dbReference>
<dbReference type="PANTHER" id="PTHR11177">
    <property type="entry name" value="CHITINASE"/>
    <property type="match status" value="1"/>
</dbReference>
<evidence type="ECO:0000256" key="6">
    <source>
        <dbReference type="SAM" id="SignalP"/>
    </source>
</evidence>
<dbReference type="KEGG" id="cqu:CpipJ_CPIJ004564"/>
<evidence type="ECO:0000313" key="8">
    <source>
        <dbReference type="EMBL" id="EDS43339.1"/>
    </source>
</evidence>
<feature type="chain" id="PRO_5011407799" evidence="6">
    <location>
        <begin position="31"/>
        <end position="485"/>
    </location>
</feature>
<dbReference type="InterPro" id="IPR029070">
    <property type="entry name" value="Chitinase_insertion_sf"/>
</dbReference>
<dbReference type="PROSITE" id="PS01095">
    <property type="entry name" value="GH18_1"/>
    <property type="match status" value="1"/>
</dbReference>
<dbReference type="InterPro" id="IPR050314">
    <property type="entry name" value="Glycosyl_Hydrlase_18"/>
</dbReference>
<accession>B0WC94</accession>
<dbReference type="PANTHER" id="PTHR11177:SF403">
    <property type="entry name" value="CHITINASE 2-RELATED"/>
    <property type="match status" value="1"/>
</dbReference>
<dbReference type="GO" id="GO:0004568">
    <property type="term" value="F:chitinase activity"/>
    <property type="evidence" value="ECO:0007669"/>
    <property type="project" value="UniProtKB-ARBA"/>
</dbReference>
<protein>
    <submittedName>
        <fullName evidence="8">Brain chitinase and chia</fullName>
    </submittedName>
</protein>
<dbReference type="InterPro" id="IPR001579">
    <property type="entry name" value="Glyco_hydro_18_chit_AS"/>
</dbReference>
<evidence type="ECO:0000313" key="10">
    <source>
        <dbReference type="Proteomes" id="UP000002320"/>
    </source>
</evidence>
<keyword evidence="10" id="KW-1185">Reference proteome</keyword>
<evidence type="ECO:0000256" key="5">
    <source>
        <dbReference type="RuleBase" id="RU004453"/>
    </source>
</evidence>
<dbReference type="eggNOG" id="KOG2806">
    <property type="taxonomic scope" value="Eukaryota"/>
</dbReference>
<dbReference type="InterPro" id="IPR017853">
    <property type="entry name" value="GH"/>
</dbReference>
<dbReference type="STRING" id="7176.B0WC94"/>
<dbReference type="GO" id="GO:0006032">
    <property type="term" value="P:chitin catabolic process"/>
    <property type="evidence" value="ECO:0007669"/>
    <property type="project" value="UniProtKB-ARBA"/>
</dbReference>
<evidence type="ECO:0000256" key="3">
    <source>
        <dbReference type="ARBA" id="ARBA00023295"/>
    </source>
</evidence>
<comment type="similarity">
    <text evidence="5">Belongs to the glycosyl hydrolase 18 family.</text>
</comment>
<dbReference type="FunCoup" id="B0WC94">
    <property type="interactions" value="70"/>
</dbReference>
<dbReference type="Gene3D" id="3.20.20.80">
    <property type="entry name" value="Glycosidases"/>
    <property type="match status" value="1"/>
</dbReference>
<dbReference type="AlphaFoldDB" id="B0WC94"/>
<organism>
    <name type="scientific">Culex quinquefasciatus</name>
    <name type="common">Southern house mosquito</name>
    <name type="synonym">Culex pungens</name>
    <dbReference type="NCBI Taxonomy" id="7176"/>
    <lineage>
        <taxon>Eukaryota</taxon>
        <taxon>Metazoa</taxon>
        <taxon>Ecdysozoa</taxon>
        <taxon>Arthropoda</taxon>
        <taxon>Hexapoda</taxon>
        <taxon>Insecta</taxon>
        <taxon>Pterygota</taxon>
        <taxon>Neoptera</taxon>
        <taxon>Endopterygota</taxon>
        <taxon>Diptera</taxon>
        <taxon>Nematocera</taxon>
        <taxon>Culicoidea</taxon>
        <taxon>Culicidae</taxon>
        <taxon>Culicinae</taxon>
        <taxon>Culicini</taxon>
        <taxon>Culex</taxon>
        <taxon>Culex</taxon>
    </lineage>
</organism>
<dbReference type="EMBL" id="DS231886">
    <property type="protein sequence ID" value="EDS43339.1"/>
    <property type="molecule type" value="Genomic_DNA"/>
</dbReference>
<dbReference type="GO" id="GO:0005576">
    <property type="term" value="C:extracellular region"/>
    <property type="evidence" value="ECO:0007669"/>
    <property type="project" value="TreeGrafter"/>
</dbReference>
<dbReference type="GO" id="GO:0008061">
    <property type="term" value="F:chitin binding"/>
    <property type="evidence" value="ECO:0007669"/>
    <property type="project" value="InterPro"/>
</dbReference>
<keyword evidence="2 4" id="KW-0378">Hydrolase</keyword>
<dbReference type="CDD" id="cd02872">
    <property type="entry name" value="GH18_chitolectin_chitotriosidase"/>
    <property type="match status" value="1"/>
</dbReference>
<dbReference type="VEuPathDB" id="VectorBase:CQUJHB016043"/>
<name>B0WC94_CULQU</name>
<dbReference type="HOGENOM" id="CLU_002833_3_0_1"/>
<dbReference type="InterPro" id="IPR001223">
    <property type="entry name" value="Glyco_hydro18_cat"/>
</dbReference>
<dbReference type="FunFam" id="3.20.20.80:FF:000097">
    <property type="entry name" value="Probable chitinase 2"/>
    <property type="match status" value="1"/>
</dbReference>
<keyword evidence="1 6" id="KW-0732">Signal</keyword>
<reference evidence="8" key="1">
    <citation type="submission" date="2007-03" db="EMBL/GenBank/DDBJ databases">
        <title>Annotation of Culex pipiens quinquefasciatus.</title>
        <authorList>
            <consortium name="The Broad Institute Genome Sequencing Platform"/>
            <person name="Atkinson P.W."/>
            <person name="Hemingway J."/>
            <person name="Christensen B.M."/>
            <person name="Higgs S."/>
            <person name="Kodira C."/>
            <person name="Hannick L."/>
            <person name="Megy K."/>
            <person name="O'Leary S."/>
            <person name="Pearson M."/>
            <person name="Haas B.J."/>
            <person name="Mauceli E."/>
            <person name="Wortman J.R."/>
            <person name="Lee N.H."/>
            <person name="Guigo R."/>
            <person name="Stanke M."/>
            <person name="Alvarado L."/>
            <person name="Amedeo P."/>
            <person name="Antoine C.H."/>
            <person name="Arensburger P."/>
            <person name="Bidwell S.L."/>
            <person name="Crawford M."/>
            <person name="Camaro F."/>
            <person name="Devon K."/>
            <person name="Engels R."/>
            <person name="Hammond M."/>
            <person name="Howarth C."/>
            <person name="Koehrsen M."/>
            <person name="Lawson D."/>
            <person name="Montgomery P."/>
            <person name="Nene V."/>
            <person name="Nusbaum C."/>
            <person name="Puiu D."/>
            <person name="Romero-Severson J."/>
            <person name="Severson D.W."/>
            <person name="Shumway M."/>
            <person name="Sisk P."/>
            <person name="Stolte C."/>
            <person name="Zeng Q."/>
            <person name="Eisenstadt E."/>
            <person name="Fraser-Liggett C."/>
            <person name="Strausberg R."/>
            <person name="Galagan J."/>
            <person name="Birren B."/>
            <person name="Collins F.H."/>
        </authorList>
    </citation>
    <scope>NUCLEOTIDE SEQUENCE [LARGE SCALE GENOMIC DNA]</scope>
    <source>
        <strain evidence="8">JHB</strain>
    </source>
</reference>
<reference evidence="9" key="2">
    <citation type="submission" date="2020-05" db="UniProtKB">
        <authorList>
            <consortium name="EnsemblMetazoa"/>
        </authorList>
    </citation>
    <scope>IDENTIFICATION</scope>
    <source>
        <strain evidence="9">JHB</strain>
    </source>
</reference>
<keyword evidence="3 4" id="KW-0326">Glycosidase</keyword>
<evidence type="ECO:0000256" key="1">
    <source>
        <dbReference type="ARBA" id="ARBA00022729"/>
    </source>
</evidence>
<dbReference type="OrthoDB" id="73875at2759"/>
<sequence>MVVSSCWTSAVSLLLLLLLAFNSINNGLTAASLVTDHDRVVVCYISTWAVYRKGTASYGLDAFDPKLCTHAIYAFAGLDIENNAMKSLDPWQDLKDNWGKGGYEKLVGMRNANPHLKVLIAIGGWNEGSERYSDLAANPERRQAFVKNALEFVKKYGFDGLDLDWEYPTQRGGKPFDRENFVSLVKELSQQFKRNNLLVTSAIGAGKDTIDAAYDIKTLSKYLDYLHIMCYDYNGSWNRKIGPNAPLQSRDVLNVEYTIEHLLALGAPSNKIVLGLPFYGRTFVTPSKRAKIGDESDDKGFAGPSTNENGFMGYNEVCEALKANPEGWNVSWDPEASEAIATILDGNMTRVVIYDNTRSMANKVRFAIRQNLGGLMIWSVDTDDFNGLCNPEEGTYDDFGDRDKVKLTVPPAVQGKYKLLRTVNDAIVVAIDELNQENEISNVPDEEGDGVTHKAPTSAAEKRTGFSVLSVVAMVLVASLRVSLV</sequence>
<dbReference type="GO" id="GO:0005975">
    <property type="term" value="P:carbohydrate metabolic process"/>
    <property type="evidence" value="ECO:0007669"/>
    <property type="project" value="InterPro"/>
</dbReference>
<evidence type="ECO:0000256" key="2">
    <source>
        <dbReference type="ARBA" id="ARBA00022801"/>
    </source>
</evidence>
<dbReference type="Proteomes" id="UP000002320">
    <property type="component" value="Unassembled WGS sequence"/>
</dbReference>
<dbReference type="SMART" id="SM00636">
    <property type="entry name" value="Glyco_18"/>
    <property type="match status" value="1"/>
</dbReference>
<proteinExistence type="inferred from homology"/>
<dbReference type="OMA" id="QTQNHIN"/>
<dbReference type="Pfam" id="PF00704">
    <property type="entry name" value="Glyco_hydro_18"/>
    <property type="match status" value="1"/>
</dbReference>
<gene>
    <name evidence="9" type="primary">6036261</name>
    <name evidence="8" type="ORF">CpipJ_CPIJ004564</name>
</gene>
<dbReference type="Gene3D" id="3.10.50.10">
    <property type="match status" value="1"/>
</dbReference>
<evidence type="ECO:0000256" key="4">
    <source>
        <dbReference type="RuleBase" id="RU000489"/>
    </source>
</evidence>
<feature type="signal peptide" evidence="6">
    <location>
        <begin position="1"/>
        <end position="30"/>
    </location>
</feature>
<dbReference type="SUPFAM" id="SSF54556">
    <property type="entry name" value="Chitinase insertion domain"/>
    <property type="match status" value="1"/>
</dbReference>